<dbReference type="HOGENOM" id="CLU_1514251_0_0_1"/>
<dbReference type="EMBL" id="KB736743">
    <property type="protein sequence ID" value="ENN83151.1"/>
    <property type="molecule type" value="Genomic_DNA"/>
</dbReference>
<protein>
    <submittedName>
        <fullName evidence="2">Uncharacterized protein</fullName>
    </submittedName>
</protein>
<feature type="compositionally biased region" description="Low complexity" evidence="1">
    <location>
        <begin position="63"/>
        <end position="82"/>
    </location>
</feature>
<dbReference type="AlphaFoldDB" id="N6UQT9"/>
<evidence type="ECO:0000313" key="2">
    <source>
        <dbReference type="EMBL" id="ENN83151.1"/>
    </source>
</evidence>
<sequence length="189" mass="20529">MEGSKTVLAEEALRRFEALEATLESRLLEVAFWWDRAVKAETLLAAKNFGVPDVATVEEMEEGAASSSDSEAVEGPAEAAAPLIDSKEGRSPVTDSSDGEGYQSLNRRQRTKRGRPVSYSEDSTKAPILSAGPGQRRDPRRAAQPRTTQAEDRGSDNAKKKQDTPAAQQLDAEQKKKQATPATQQLDTE</sequence>
<dbReference type="OrthoDB" id="6771093at2759"/>
<accession>N6UQT9</accession>
<reference evidence="2" key="1">
    <citation type="journal article" date="2013" name="Genome Biol.">
        <title>Draft genome of the mountain pine beetle, Dendroctonus ponderosae Hopkins, a major forest pest.</title>
        <authorList>
            <person name="Keeling C.I."/>
            <person name="Yuen M.M."/>
            <person name="Liao N.Y."/>
            <person name="Docking T.R."/>
            <person name="Chan S.K."/>
            <person name="Taylor G.A."/>
            <person name="Palmquist D.L."/>
            <person name="Jackman S.D."/>
            <person name="Nguyen A."/>
            <person name="Li M."/>
            <person name="Henderson H."/>
            <person name="Janes J.K."/>
            <person name="Zhao Y."/>
            <person name="Pandoh P."/>
            <person name="Moore R."/>
            <person name="Sperling F.A."/>
            <person name="Huber D.P."/>
            <person name="Birol I."/>
            <person name="Jones S.J."/>
            <person name="Bohlmann J."/>
        </authorList>
    </citation>
    <scope>NUCLEOTIDE SEQUENCE</scope>
</reference>
<organism evidence="2">
    <name type="scientific">Dendroctonus ponderosae</name>
    <name type="common">Mountain pine beetle</name>
    <dbReference type="NCBI Taxonomy" id="77166"/>
    <lineage>
        <taxon>Eukaryota</taxon>
        <taxon>Metazoa</taxon>
        <taxon>Ecdysozoa</taxon>
        <taxon>Arthropoda</taxon>
        <taxon>Hexapoda</taxon>
        <taxon>Insecta</taxon>
        <taxon>Pterygota</taxon>
        <taxon>Neoptera</taxon>
        <taxon>Endopterygota</taxon>
        <taxon>Coleoptera</taxon>
        <taxon>Polyphaga</taxon>
        <taxon>Cucujiformia</taxon>
        <taxon>Curculionidae</taxon>
        <taxon>Scolytinae</taxon>
        <taxon>Dendroctonus</taxon>
    </lineage>
</organism>
<feature type="compositionally biased region" description="Low complexity" evidence="1">
    <location>
        <begin position="179"/>
        <end position="189"/>
    </location>
</feature>
<feature type="region of interest" description="Disordered" evidence="1">
    <location>
        <begin position="59"/>
        <end position="189"/>
    </location>
</feature>
<feature type="non-terminal residue" evidence="2">
    <location>
        <position position="1"/>
    </location>
</feature>
<proteinExistence type="predicted"/>
<feature type="compositionally biased region" description="Basic and acidic residues" evidence="1">
    <location>
        <begin position="149"/>
        <end position="163"/>
    </location>
</feature>
<name>N6UQT9_DENPD</name>
<evidence type="ECO:0000256" key="1">
    <source>
        <dbReference type="SAM" id="MobiDB-lite"/>
    </source>
</evidence>
<gene>
    <name evidence="2" type="ORF">YQE_00489</name>
</gene>